<dbReference type="EMBL" id="CAJNNW010027249">
    <property type="protein sequence ID" value="CAE8690399.1"/>
    <property type="molecule type" value="Genomic_DNA"/>
</dbReference>
<accession>A0A813K3R7</accession>
<reference evidence="2" key="1">
    <citation type="submission" date="2021-02" db="EMBL/GenBank/DDBJ databases">
        <authorList>
            <person name="Dougan E. K."/>
            <person name="Rhodes N."/>
            <person name="Thang M."/>
            <person name="Chan C."/>
        </authorList>
    </citation>
    <scope>NUCLEOTIDE SEQUENCE</scope>
</reference>
<feature type="non-terminal residue" evidence="2">
    <location>
        <position position="250"/>
    </location>
</feature>
<evidence type="ECO:0000256" key="1">
    <source>
        <dbReference type="SAM" id="Phobius"/>
    </source>
</evidence>
<dbReference type="AlphaFoldDB" id="A0A813K3R7"/>
<feature type="transmembrane region" description="Helical" evidence="1">
    <location>
        <begin position="112"/>
        <end position="131"/>
    </location>
</feature>
<feature type="transmembrane region" description="Helical" evidence="1">
    <location>
        <begin position="137"/>
        <end position="154"/>
    </location>
</feature>
<keyword evidence="1" id="KW-0472">Membrane</keyword>
<gene>
    <name evidence="2" type="ORF">PGLA2088_LOCUS26938</name>
</gene>
<name>A0A813K3R7_POLGL</name>
<dbReference type="Proteomes" id="UP000626109">
    <property type="component" value="Unassembled WGS sequence"/>
</dbReference>
<protein>
    <recommendedName>
        <fullName evidence="4">Sugar phosphate transporter domain-containing protein</fullName>
    </recommendedName>
</protein>
<proteinExistence type="predicted"/>
<evidence type="ECO:0008006" key="4">
    <source>
        <dbReference type="Google" id="ProtNLM"/>
    </source>
</evidence>
<organism evidence="2 3">
    <name type="scientific">Polarella glacialis</name>
    <name type="common">Dinoflagellate</name>
    <dbReference type="NCBI Taxonomy" id="89957"/>
    <lineage>
        <taxon>Eukaryota</taxon>
        <taxon>Sar</taxon>
        <taxon>Alveolata</taxon>
        <taxon>Dinophyceae</taxon>
        <taxon>Suessiales</taxon>
        <taxon>Suessiaceae</taxon>
        <taxon>Polarella</taxon>
    </lineage>
</organism>
<feature type="non-terminal residue" evidence="2">
    <location>
        <position position="1"/>
    </location>
</feature>
<sequence length="250" mass="26597">PFLVAAPQRRLPLSGARGEASDQQQPWFGLRAVKSGGVAGAGGLVGFLAAGWCPPGKLRARLVVPFGRRRAVISPGPAPAPSFLSSPALSQVGLILSFMGFQATLNLYMKFIMSRVIIAPGLFGIPASFLVTGLQQLAALLLFVAFLVSRRAMVSSSRRRLTWREAWLVFVMGAVFSANMGLNNFSLAFIPLSVNQVIRACTPLATAILQSVLGQMRDTSRMEWFYMVLGVACAASTVVARAEGKLALGG</sequence>
<keyword evidence="1" id="KW-1133">Transmembrane helix</keyword>
<evidence type="ECO:0000313" key="3">
    <source>
        <dbReference type="Proteomes" id="UP000626109"/>
    </source>
</evidence>
<comment type="caution">
    <text evidence="2">The sequence shown here is derived from an EMBL/GenBank/DDBJ whole genome shotgun (WGS) entry which is preliminary data.</text>
</comment>
<keyword evidence="1" id="KW-0812">Transmembrane</keyword>
<feature type="transmembrane region" description="Helical" evidence="1">
    <location>
        <begin position="166"/>
        <end position="190"/>
    </location>
</feature>
<evidence type="ECO:0000313" key="2">
    <source>
        <dbReference type="EMBL" id="CAE8690399.1"/>
    </source>
</evidence>